<protein>
    <submittedName>
        <fullName evidence="6">NUDIX hydrolase</fullName>
    </submittedName>
</protein>
<proteinExistence type="inferred from homology"/>
<evidence type="ECO:0000313" key="6">
    <source>
        <dbReference type="EMBL" id="TNM33012.1"/>
    </source>
</evidence>
<dbReference type="Pfam" id="PF00293">
    <property type="entry name" value="NUDIX"/>
    <property type="match status" value="1"/>
</dbReference>
<organism evidence="6 7">
    <name type="scientific">Streptomyces sedi</name>
    <dbReference type="NCBI Taxonomy" id="555059"/>
    <lineage>
        <taxon>Bacteria</taxon>
        <taxon>Bacillati</taxon>
        <taxon>Actinomycetota</taxon>
        <taxon>Actinomycetes</taxon>
        <taxon>Kitasatosporales</taxon>
        <taxon>Streptomycetaceae</taxon>
        <taxon>Streptomyces</taxon>
    </lineage>
</organism>
<dbReference type="InterPro" id="IPR000086">
    <property type="entry name" value="NUDIX_hydrolase_dom"/>
</dbReference>
<evidence type="ECO:0000259" key="5">
    <source>
        <dbReference type="PROSITE" id="PS51462"/>
    </source>
</evidence>
<keyword evidence="7" id="KW-1185">Reference proteome</keyword>
<dbReference type="EMBL" id="VDGT01000003">
    <property type="protein sequence ID" value="TNM33012.1"/>
    <property type="molecule type" value="Genomic_DNA"/>
</dbReference>
<dbReference type="AlphaFoldDB" id="A0A5C4VB52"/>
<feature type="domain" description="Nudix hydrolase" evidence="5">
    <location>
        <begin position="15"/>
        <end position="146"/>
    </location>
</feature>
<evidence type="ECO:0000256" key="1">
    <source>
        <dbReference type="ARBA" id="ARBA00001946"/>
    </source>
</evidence>
<comment type="similarity">
    <text evidence="2 4">Belongs to the Nudix hydrolase family.</text>
</comment>
<dbReference type="PROSITE" id="PS00893">
    <property type="entry name" value="NUDIX_BOX"/>
    <property type="match status" value="1"/>
</dbReference>
<evidence type="ECO:0000256" key="4">
    <source>
        <dbReference type="RuleBase" id="RU003476"/>
    </source>
</evidence>
<dbReference type="InterPro" id="IPR020084">
    <property type="entry name" value="NUDIX_hydrolase_CS"/>
</dbReference>
<evidence type="ECO:0000256" key="2">
    <source>
        <dbReference type="ARBA" id="ARBA00005582"/>
    </source>
</evidence>
<comment type="cofactor">
    <cofactor evidence="1">
        <name>Mg(2+)</name>
        <dbReference type="ChEBI" id="CHEBI:18420"/>
    </cofactor>
</comment>
<dbReference type="Proteomes" id="UP000311713">
    <property type="component" value="Unassembled WGS sequence"/>
</dbReference>
<dbReference type="OrthoDB" id="9804442at2"/>
<dbReference type="PROSITE" id="PS51462">
    <property type="entry name" value="NUDIX"/>
    <property type="match status" value="1"/>
</dbReference>
<gene>
    <name evidence="6" type="ORF">FH715_06175</name>
</gene>
<evidence type="ECO:0000313" key="7">
    <source>
        <dbReference type="Proteomes" id="UP000311713"/>
    </source>
</evidence>
<dbReference type="InterPro" id="IPR020476">
    <property type="entry name" value="Nudix_hydrolase"/>
</dbReference>
<evidence type="ECO:0000256" key="3">
    <source>
        <dbReference type="ARBA" id="ARBA00022801"/>
    </source>
</evidence>
<keyword evidence="3 4" id="KW-0378">Hydrolase</keyword>
<dbReference type="PANTHER" id="PTHR43046">
    <property type="entry name" value="GDP-MANNOSE MANNOSYL HYDROLASE"/>
    <property type="match status" value="1"/>
</dbReference>
<name>A0A5C4VB52_9ACTN</name>
<dbReference type="InterPro" id="IPR015797">
    <property type="entry name" value="NUDIX_hydrolase-like_dom_sf"/>
</dbReference>
<accession>A0A5C4VB52</accession>
<dbReference type="SUPFAM" id="SSF55811">
    <property type="entry name" value="Nudix"/>
    <property type="match status" value="1"/>
</dbReference>
<dbReference type="Gene3D" id="3.90.79.10">
    <property type="entry name" value="Nucleoside Triphosphate Pyrophosphohydrolase"/>
    <property type="match status" value="1"/>
</dbReference>
<reference evidence="6 7" key="1">
    <citation type="submission" date="2019-06" db="EMBL/GenBank/DDBJ databases">
        <title>Draft genome of Streptomyces sedi sp. JCM16909.</title>
        <authorList>
            <person name="Klykleung N."/>
            <person name="Tanasupawat S."/>
            <person name="Kudo T."/>
            <person name="Yuki M."/>
            <person name="Ohkuma M."/>
        </authorList>
    </citation>
    <scope>NUCLEOTIDE SEQUENCE [LARGE SCALE GENOMIC DNA]</scope>
    <source>
        <strain evidence="6 7">JCM 16909</strain>
    </source>
</reference>
<sequence length="149" mass="16315">MRLLAFDEEPEETVFATAPVGYVLVAVWHGERLLLVLVRGRGCWELPGGGIEPGESPREAAVRELWEETGHRVPAERLRFVGFAHTLLTGKGELRGALFTTTVEAPTVRPPDDEIAALHWWLPTEPPPPGGQLQTVDTHLAARTARPSG</sequence>
<dbReference type="CDD" id="cd02883">
    <property type="entry name" value="NUDIX_Hydrolase"/>
    <property type="match status" value="1"/>
</dbReference>
<dbReference type="PANTHER" id="PTHR43046:SF14">
    <property type="entry name" value="MUTT_NUDIX FAMILY PROTEIN"/>
    <property type="match status" value="1"/>
</dbReference>
<dbReference type="GO" id="GO:0016787">
    <property type="term" value="F:hydrolase activity"/>
    <property type="evidence" value="ECO:0007669"/>
    <property type="project" value="UniProtKB-KW"/>
</dbReference>
<comment type="caution">
    <text evidence="6">The sequence shown here is derived from an EMBL/GenBank/DDBJ whole genome shotgun (WGS) entry which is preliminary data.</text>
</comment>
<dbReference type="PRINTS" id="PR00502">
    <property type="entry name" value="NUDIXFAMILY"/>
</dbReference>